<feature type="region of interest" description="Disordered" evidence="1">
    <location>
        <begin position="220"/>
        <end position="242"/>
    </location>
</feature>
<evidence type="ECO:0000256" key="2">
    <source>
        <dbReference type="SAM" id="Phobius"/>
    </source>
</evidence>
<reference evidence="4 5" key="1">
    <citation type="submission" date="2022-06" db="EMBL/GenBank/DDBJ databases">
        <title>Mycolicibacterium sp. CAU 1645 isolated from seawater.</title>
        <authorList>
            <person name="Kim W."/>
        </authorList>
    </citation>
    <scope>NUCLEOTIDE SEQUENCE [LARGE SCALE GENOMIC DNA]</scope>
    <source>
        <strain evidence="4 5">CAU 1645</strain>
    </source>
</reference>
<feature type="transmembrane region" description="Helical" evidence="2">
    <location>
        <begin position="44"/>
        <end position="66"/>
    </location>
</feature>
<name>A0ABT1M0E6_9MYCO</name>
<keyword evidence="2" id="KW-0812">Transmembrane</keyword>
<keyword evidence="5" id="KW-1185">Reference proteome</keyword>
<evidence type="ECO:0000313" key="4">
    <source>
        <dbReference type="EMBL" id="MCP9272330.1"/>
    </source>
</evidence>
<gene>
    <name evidence="4" type="ORF">NM203_09040</name>
</gene>
<feature type="domain" description="DUF6199" evidence="3">
    <location>
        <begin position="9"/>
        <end position="65"/>
    </location>
</feature>
<evidence type="ECO:0000256" key="1">
    <source>
        <dbReference type="SAM" id="MobiDB-lite"/>
    </source>
</evidence>
<feature type="compositionally biased region" description="Pro residues" evidence="1">
    <location>
        <begin position="227"/>
        <end position="242"/>
    </location>
</feature>
<dbReference type="RefSeq" id="WP_255059516.1">
    <property type="nucleotide sequence ID" value="NZ_JANDBD010000003.1"/>
</dbReference>
<feature type="transmembrane region" description="Helical" evidence="2">
    <location>
        <begin position="6"/>
        <end position="23"/>
    </location>
</feature>
<dbReference type="Pfam" id="PF19701">
    <property type="entry name" value="DUF6199"/>
    <property type="match status" value="1"/>
</dbReference>
<feature type="compositionally biased region" description="Low complexity" evidence="1">
    <location>
        <begin position="77"/>
        <end position="95"/>
    </location>
</feature>
<keyword evidence="2" id="KW-0472">Membrane</keyword>
<organism evidence="4 5">
    <name type="scientific">Mycolicibacterium arenosum</name>
    <dbReference type="NCBI Taxonomy" id="2952157"/>
    <lineage>
        <taxon>Bacteria</taxon>
        <taxon>Bacillati</taxon>
        <taxon>Actinomycetota</taxon>
        <taxon>Actinomycetes</taxon>
        <taxon>Mycobacteriales</taxon>
        <taxon>Mycobacteriaceae</taxon>
        <taxon>Mycolicibacterium</taxon>
    </lineage>
</organism>
<accession>A0ABT1M0E6</accession>
<sequence length="242" mass="25887">MGLGIVTLLIGIPIGLLMLFRPREVWKFTEGWKFRNPEANEPSGVAYALSGVGVIAVTLILAGLAFTKPDDNASVASTTTRSKPPTTRSQPTTPSYSNVPRPPAPFTAPKPQSRGALPVIGYMTNDGVTTVYYYAPVLASATAPPDRARPCDVAPRIEGVDTEHVVVNVDLMWAPTLQEDVPQGWNCRVENNDDPLVARSLVIGVISPTAELITSKPVPNMRLPKLAEPPRPLADPPPAIAP</sequence>
<keyword evidence="2" id="KW-1133">Transmembrane helix</keyword>
<protein>
    <recommendedName>
        <fullName evidence="3">DUF6199 domain-containing protein</fullName>
    </recommendedName>
</protein>
<proteinExistence type="predicted"/>
<dbReference type="EMBL" id="JANDBD010000003">
    <property type="protein sequence ID" value="MCP9272330.1"/>
    <property type="molecule type" value="Genomic_DNA"/>
</dbReference>
<dbReference type="InterPro" id="IPR045679">
    <property type="entry name" value="DUF6199"/>
</dbReference>
<evidence type="ECO:0000313" key="5">
    <source>
        <dbReference type="Proteomes" id="UP001651690"/>
    </source>
</evidence>
<evidence type="ECO:0000259" key="3">
    <source>
        <dbReference type="Pfam" id="PF19701"/>
    </source>
</evidence>
<comment type="caution">
    <text evidence="4">The sequence shown here is derived from an EMBL/GenBank/DDBJ whole genome shotgun (WGS) entry which is preliminary data.</text>
</comment>
<feature type="region of interest" description="Disordered" evidence="1">
    <location>
        <begin position="72"/>
        <end position="112"/>
    </location>
</feature>
<dbReference type="Proteomes" id="UP001651690">
    <property type="component" value="Unassembled WGS sequence"/>
</dbReference>